<comment type="caution">
    <text evidence="1">The sequence shown here is derived from an EMBL/GenBank/DDBJ whole genome shotgun (WGS) entry which is preliminary data.</text>
</comment>
<accession>A0A8J8NAX6</accession>
<dbReference type="Proteomes" id="UP000785679">
    <property type="component" value="Unassembled WGS sequence"/>
</dbReference>
<dbReference type="EMBL" id="RRYP01029760">
    <property type="protein sequence ID" value="TNV71532.1"/>
    <property type="molecule type" value="Genomic_DNA"/>
</dbReference>
<organism evidence="1 2">
    <name type="scientific">Halteria grandinella</name>
    <dbReference type="NCBI Taxonomy" id="5974"/>
    <lineage>
        <taxon>Eukaryota</taxon>
        <taxon>Sar</taxon>
        <taxon>Alveolata</taxon>
        <taxon>Ciliophora</taxon>
        <taxon>Intramacronucleata</taxon>
        <taxon>Spirotrichea</taxon>
        <taxon>Stichotrichia</taxon>
        <taxon>Sporadotrichida</taxon>
        <taxon>Halteriidae</taxon>
        <taxon>Halteria</taxon>
    </lineage>
</organism>
<dbReference type="AlphaFoldDB" id="A0A8J8NAX6"/>
<evidence type="ECO:0000313" key="1">
    <source>
        <dbReference type="EMBL" id="TNV71532.1"/>
    </source>
</evidence>
<gene>
    <name evidence="1" type="ORF">FGO68_gene14392</name>
</gene>
<sequence>MTPNRVAFVTHHGSAIDTGNGYGPQTTLSKTIWACHHRLGSPSGLSAFLKPPRCFDAITGESGIGKQTFTILKLGISISDLAQRLMGVFDFFKPQA</sequence>
<protein>
    <submittedName>
        <fullName evidence="1">Uncharacterized protein</fullName>
    </submittedName>
</protein>
<proteinExistence type="predicted"/>
<keyword evidence="2" id="KW-1185">Reference proteome</keyword>
<evidence type="ECO:0000313" key="2">
    <source>
        <dbReference type="Proteomes" id="UP000785679"/>
    </source>
</evidence>
<reference evidence="1" key="1">
    <citation type="submission" date="2019-06" db="EMBL/GenBank/DDBJ databases">
        <authorList>
            <person name="Zheng W."/>
        </authorList>
    </citation>
    <scope>NUCLEOTIDE SEQUENCE</scope>
    <source>
        <strain evidence="1">QDHG01</strain>
    </source>
</reference>
<name>A0A8J8NAX6_HALGN</name>